<sequence>MGVYASQENAFQCYVCKTGKGIECNNGTCVDECNDANDIDDCPSSSPWCEIEVKNHGGDLYMKKRCTQEEACLNQQGKNPDDCTDDDNPVVANGCTFCCNETLCNYNLTVALRAGANSVHIAGSVTFFGFLSYIILPKF</sequence>
<reference evidence="2" key="1">
    <citation type="submission" date="2025-08" db="UniProtKB">
        <authorList>
            <consortium name="RefSeq"/>
        </authorList>
    </citation>
    <scope>IDENTIFICATION</scope>
    <source>
        <tissue evidence="2">Testes</tissue>
    </source>
</reference>
<protein>
    <submittedName>
        <fullName evidence="2">Uncharacterized protein LOC100371414</fullName>
    </submittedName>
</protein>
<gene>
    <name evidence="2" type="primary">LOC100371414</name>
</gene>
<organism evidence="1 2">
    <name type="scientific">Saccoglossus kowalevskii</name>
    <name type="common">Acorn worm</name>
    <dbReference type="NCBI Taxonomy" id="10224"/>
    <lineage>
        <taxon>Eukaryota</taxon>
        <taxon>Metazoa</taxon>
        <taxon>Hemichordata</taxon>
        <taxon>Enteropneusta</taxon>
        <taxon>Harrimaniidae</taxon>
        <taxon>Saccoglossus</taxon>
    </lineage>
</organism>
<evidence type="ECO:0000313" key="1">
    <source>
        <dbReference type="Proteomes" id="UP000694865"/>
    </source>
</evidence>
<evidence type="ECO:0000313" key="2">
    <source>
        <dbReference type="RefSeq" id="XP_002735519.1"/>
    </source>
</evidence>
<dbReference type="RefSeq" id="XP_002735519.1">
    <property type="nucleotide sequence ID" value="XM_002735473.2"/>
</dbReference>
<dbReference type="Proteomes" id="UP000694865">
    <property type="component" value="Unplaced"/>
</dbReference>
<dbReference type="GeneID" id="100371414"/>
<keyword evidence="1" id="KW-1185">Reference proteome</keyword>
<accession>A0ABM0GR66</accession>
<name>A0ABM0GR66_SACKO</name>
<dbReference type="CDD" id="cd23559">
    <property type="entry name" value="TFP_LU_ECD_LYPD1"/>
    <property type="match status" value="1"/>
</dbReference>
<proteinExistence type="predicted"/>